<dbReference type="EMBL" id="JAOAOG010000122">
    <property type="protein sequence ID" value="KAJ6247770.1"/>
    <property type="molecule type" value="Genomic_DNA"/>
</dbReference>
<dbReference type="InterPro" id="IPR014001">
    <property type="entry name" value="Helicase_ATP-bd"/>
</dbReference>
<evidence type="ECO:0000256" key="2">
    <source>
        <dbReference type="ARBA" id="ARBA00022801"/>
    </source>
</evidence>
<feature type="region of interest" description="Disordered" evidence="5">
    <location>
        <begin position="109"/>
        <end position="128"/>
    </location>
</feature>
<feature type="compositionally biased region" description="Low complexity" evidence="5">
    <location>
        <begin position="250"/>
        <end position="265"/>
    </location>
</feature>
<feature type="region of interest" description="Disordered" evidence="5">
    <location>
        <begin position="220"/>
        <end position="265"/>
    </location>
</feature>
<feature type="compositionally biased region" description="Basic residues" evidence="5">
    <location>
        <begin position="1120"/>
        <end position="1131"/>
    </location>
</feature>
<feature type="compositionally biased region" description="Basic residues" evidence="5">
    <location>
        <begin position="1079"/>
        <end position="1099"/>
    </location>
</feature>
<feature type="compositionally biased region" description="Basic residues" evidence="5">
    <location>
        <begin position="1492"/>
        <end position="1507"/>
    </location>
</feature>
<feature type="region of interest" description="Disordered" evidence="5">
    <location>
        <begin position="1074"/>
        <end position="1099"/>
    </location>
</feature>
<comment type="caution">
    <text evidence="8">The sequence shown here is derived from an EMBL/GenBank/DDBJ whole genome shotgun (WGS) entry which is preliminary data.</text>
</comment>
<dbReference type="PANTHER" id="PTHR14025:SF20">
    <property type="entry name" value="FANCONI ANEMIA GROUP M PROTEIN"/>
    <property type="match status" value="1"/>
</dbReference>
<evidence type="ECO:0000256" key="5">
    <source>
        <dbReference type="SAM" id="MobiDB-lite"/>
    </source>
</evidence>
<evidence type="ECO:0000256" key="1">
    <source>
        <dbReference type="ARBA" id="ARBA00022741"/>
    </source>
</evidence>
<organism evidence="8 9">
    <name type="scientific">Anaeramoeba flamelloides</name>
    <dbReference type="NCBI Taxonomy" id="1746091"/>
    <lineage>
        <taxon>Eukaryota</taxon>
        <taxon>Metamonada</taxon>
        <taxon>Anaeramoebidae</taxon>
        <taxon>Anaeramoeba</taxon>
    </lineage>
</organism>
<dbReference type="SUPFAM" id="SSF52540">
    <property type="entry name" value="P-loop containing nucleoside triphosphate hydrolases"/>
    <property type="match status" value="1"/>
</dbReference>
<proteinExistence type="predicted"/>
<feature type="compositionally biased region" description="Low complexity" evidence="5">
    <location>
        <begin position="350"/>
        <end position="365"/>
    </location>
</feature>
<keyword evidence="3" id="KW-0347">Helicase</keyword>
<evidence type="ECO:0000259" key="7">
    <source>
        <dbReference type="PROSITE" id="PS51194"/>
    </source>
</evidence>
<keyword evidence="9" id="KW-1185">Reference proteome</keyword>
<sequence>MAYSQSYNWPSLFTVNKTKKLTTGIVSNNEIFPSFETMRPLVIQKTKKNYPLIDDLNLLTNENIVTRKQNKRSPSKLNLIVQKPSQKKKQKSRSLLRTPKKTLLKFQSRTSPKKKQLNFQQSQGFLTQRKRQRTRKILDFSSNKTVKMKKIARRLEFPVNKTSLTQKKSTKPTNRQSHNFLNFGLINNKQFSGIHNDFLTIKKKNTLNFDQSTNKYDQTKKKNNKQFQFNLNSPTRRKRKTKKNQKKKTNNQQTQQKEKQNSFTNQTQNQNQNFNVRIQPTVQPWSQNTQQPNQQTKSFQTLSQQLNQSNKSITQKHERNRALSQQNQFNCETTPKPQFKVKPKHKPYSNSKQKQNQPPQQRSQQETNSPNNPQLKNQNTQQHEYHQQTKSFQFQQTLPLRTHTTVQPFNQNIQQPNQQTKSFQNQETNSQNIQQLNKPTKSFQTQQILPKQLNFSTRKQNQKPNKPILFQNKKLHQIPKPFRSTLRTQPTAQLNNHNTQQPNQQTKSFQTLSKQLNQSNFPKTQKPDQNQTVPQPNQLNLATTSNPIQIETQNQTQNKIVSLQNKRQETPNTKTQPTSLILQPTVHHLNHNTQQTKSFQFQQTLSKQQSQFDLPITQKPDQNQTIPQPNQLNRETTQTPIQIQIQNQTQTQKQKQNILIPKWNQTQSQVQGQDHCQKKVHKQQTKIQTPKFQQNLLKANEVTSIFEDLCDEKETENEQEEGIQLKKQYYEEQIFPHEKINYEESRFPKILEEAAKTWEYPTNYPIRKYQFEITQTALFNNTLVVLPTGLGKTLISAVVMYNYYRWFPTGKILFLAPFKPLVSQQIEAVINIVPFVSNDYCLLTGEIPIKTRQALWESKRVFFATPQTIVNDINNCYCPTDKIVCVIFDEIHHSLGNYDYVVLIKKILKQTNKFRVLGLTATPGTTTEQIQNVISNCLISKIEVRLDQNKDLYQHIHQKELEVQKIEIETNNGIKKSLEILDPFISDNLSLLFRSGVYFTDSIALTNKGSLVKALTKMRITKKNLMGLPLKNYQIGMYLGTFGKTLSLFHGRQLLTGYGLKPFYQYILTKADNGDEKKHPVRNNKRRTNKKGRGKGRWKGKVEGKATRITCKKEKENKEKKTKRKRKKAKRKLNPVLMEKLTEILPGLIEKENSHPKIEKLKALLNDHFQKFQNDTRVIIFSSYRSSVVDIIEALSGISFLKVMPFVGHVQTANCKGFTQREQKIILQRFKKGIYNTLVSTCIGEEGFDIGEVDLIICYDVYIDPKRTFQRFGRTGRKREGKIIVLMSKGKEELIFEKTLNQKNKINTCLIQSHNFIFYSKNKRIVPENLQTTCIKKNFIIGNTSWIDDKQPIKSPFRHYDPKNNNNTILNNQKTLLNDNGDDDDDDFIDHLFAQTQNEKNKQTQAIEHKSKYLSKTNQIFFDLNFKLPKSEKIPEMSITKHINNQKSLSSVYNFGHSIPTFILQSFISNISDINDNLLNSSQSIPTTFEKKNRKRKRKRKEKSKKHIKEEKEN</sequence>
<feature type="region of interest" description="Disordered" evidence="5">
    <location>
        <begin position="1486"/>
        <end position="1514"/>
    </location>
</feature>
<dbReference type="CDD" id="cd18033">
    <property type="entry name" value="DEXDc_FANCM"/>
    <property type="match status" value="1"/>
</dbReference>
<feature type="domain" description="Helicase ATP-binding" evidence="6">
    <location>
        <begin position="773"/>
        <end position="941"/>
    </location>
</feature>
<accession>A0ABQ8YT97</accession>
<name>A0ABQ8YT97_9EUKA</name>
<feature type="region of interest" description="Disordered" evidence="5">
    <location>
        <begin position="519"/>
        <end position="540"/>
    </location>
</feature>
<evidence type="ECO:0000313" key="9">
    <source>
        <dbReference type="Proteomes" id="UP001150062"/>
    </source>
</evidence>
<dbReference type="Pfam" id="PF04851">
    <property type="entry name" value="ResIII"/>
    <property type="match status" value="1"/>
</dbReference>
<feature type="region of interest" description="Disordered" evidence="5">
    <location>
        <begin position="1112"/>
        <end position="1131"/>
    </location>
</feature>
<feature type="domain" description="Helicase C-terminal" evidence="7">
    <location>
        <begin position="1164"/>
        <end position="1317"/>
    </location>
</feature>
<keyword evidence="2" id="KW-0378">Hydrolase</keyword>
<keyword evidence="4" id="KW-0067">ATP-binding</keyword>
<dbReference type="SMART" id="SM00487">
    <property type="entry name" value="DEXDc"/>
    <property type="match status" value="1"/>
</dbReference>
<protein>
    <submittedName>
        <fullName evidence="8">Fanconi anemia group m protein</fullName>
    </submittedName>
</protein>
<dbReference type="Proteomes" id="UP001150062">
    <property type="component" value="Unassembled WGS sequence"/>
</dbReference>
<evidence type="ECO:0000313" key="8">
    <source>
        <dbReference type="EMBL" id="KAJ6247770.1"/>
    </source>
</evidence>
<dbReference type="PROSITE" id="PS51192">
    <property type="entry name" value="HELICASE_ATP_BIND_1"/>
    <property type="match status" value="1"/>
</dbReference>
<evidence type="ECO:0000259" key="6">
    <source>
        <dbReference type="PROSITE" id="PS51192"/>
    </source>
</evidence>
<dbReference type="Gene3D" id="3.40.50.300">
    <property type="entry name" value="P-loop containing nucleotide triphosphate hydrolases"/>
    <property type="match status" value="2"/>
</dbReference>
<feature type="compositionally biased region" description="Polar residues" evidence="5">
    <location>
        <begin position="453"/>
        <end position="464"/>
    </location>
</feature>
<dbReference type="SMART" id="SM00490">
    <property type="entry name" value="HELICc"/>
    <property type="match status" value="1"/>
</dbReference>
<feature type="compositionally biased region" description="Polar residues" evidence="5">
    <location>
        <begin position="117"/>
        <end position="126"/>
    </location>
</feature>
<evidence type="ECO:0000256" key="4">
    <source>
        <dbReference type="ARBA" id="ARBA00022840"/>
    </source>
</evidence>
<reference evidence="8" key="1">
    <citation type="submission" date="2022-08" db="EMBL/GenBank/DDBJ databases">
        <title>Novel sulfate-reducing endosymbionts in the free-living metamonad Anaeramoeba.</title>
        <authorList>
            <person name="Jerlstrom-Hultqvist J."/>
            <person name="Cepicka I."/>
            <person name="Gallot-Lavallee L."/>
            <person name="Salas-Leiva D."/>
            <person name="Curtis B.A."/>
            <person name="Zahonova K."/>
            <person name="Pipaliya S."/>
            <person name="Dacks J."/>
            <person name="Roger A.J."/>
        </authorList>
    </citation>
    <scope>NUCLEOTIDE SEQUENCE</scope>
    <source>
        <strain evidence="8">Schooner1</strain>
    </source>
</reference>
<feature type="compositionally biased region" description="Polar residues" evidence="5">
    <location>
        <begin position="322"/>
        <end position="336"/>
    </location>
</feature>
<dbReference type="PANTHER" id="PTHR14025">
    <property type="entry name" value="FANCONI ANEMIA GROUP M FANCM FAMILY MEMBER"/>
    <property type="match status" value="1"/>
</dbReference>
<dbReference type="Pfam" id="PF00271">
    <property type="entry name" value="Helicase_C"/>
    <property type="match status" value="1"/>
</dbReference>
<feature type="compositionally biased region" description="Polar residues" evidence="5">
    <location>
        <begin position="366"/>
        <end position="390"/>
    </location>
</feature>
<feature type="region of interest" description="Disordered" evidence="5">
    <location>
        <begin position="310"/>
        <end position="390"/>
    </location>
</feature>
<gene>
    <name evidence="8" type="ORF">M0813_18404</name>
</gene>
<evidence type="ECO:0000256" key="3">
    <source>
        <dbReference type="ARBA" id="ARBA00022806"/>
    </source>
</evidence>
<keyword evidence="1" id="KW-0547">Nucleotide-binding</keyword>
<dbReference type="InterPro" id="IPR027417">
    <property type="entry name" value="P-loop_NTPase"/>
</dbReference>
<dbReference type="InterPro" id="IPR001650">
    <property type="entry name" value="Helicase_C-like"/>
</dbReference>
<feature type="compositionally biased region" description="Basic residues" evidence="5">
    <location>
        <begin position="235"/>
        <end position="249"/>
    </location>
</feature>
<dbReference type="InterPro" id="IPR006935">
    <property type="entry name" value="Helicase/UvrB_N"/>
</dbReference>
<dbReference type="InterPro" id="IPR044749">
    <property type="entry name" value="FANCM_DEXDc"/>
</dbReference>
<dbReference type="PROSITE" id="PS51194">
    <property type="entry name" value="HELICASE_CTER"/>
    <property type="match status" value="1"/>
</dbReference>
<feature type="region of interest" description="Disordered" evidence="5">
    <location>
        <begin position="453"/>
        <end position="480"/>
    </location>
</feature>